<evidence type="ECO:0000259" key="4">
    <source>
        <dbReference type="SMART" id="SM00861"/>
    </source>
</evidence>
<dbReference type="SMART" id="SM00861">
    <property type="entry name" value="Transket_pyr"/>
    <property type="match status" value="1"/>
</dbReference>
<dbReference type="Pfam" id="PF02780">
    <property type="entry name" value="Transketolase_C"/>
    <property type="match status" value="1"/>
</dbReference>
<dbReference type="FunFam" id="3.40.50.970:FF:000129">
    <property type="entry name" value="Transketolase"/>
    <property type="match status" value="1"/>
</dbReference>
<sequence length="314" mass="34850">MTNFKKIEMRKVYAQTIEKLYEKDKNVYALEADLSSSMSTSKLKQTMGKNYVDLGIMEANMIGVAGGINLAGGYAFAHSFGQFITRRAMDQVFISLGYAQLSACLVGSDAGVTAEHNGGTHMTFEDVSTFRVIPNMKIYDTCDPVQFEYLLTKAYENKELTYIRTARKEPEAYIYEVTETFESGAKVLKEGKDVTIIAAGIEVNEALKAHALLKKIGIDAQIIDAFRIKPLNEDIILSSAKKTGKIVTCENHSVINGLGSAVAELLSEKYPVKMKRVGIQNRYGQVGKLEYLKKEYQISCDNIVSNVKDLLKSN</sequence>
<dbReference type="InterPro" id="IPR009014">
    <property type="entry name" value="Transketo_C/PFOR_II"/>
</dbReference>
<dbReference type="Gene3D" id="3.40.50.920">
    <property type="match status" value="1"/>
</dbReference>
<organism evidence="5 6">
    <name type="scientific">Criibacterium bergeronii</name>
    <dbReference type="NCBI Taxonomy" id="1871336"/>
    <lineage>
        <taxon>Bacteria</taxon>
        <taxon>Bacillati</taxon>
        <taxon>Bacillota</taxon>
        <taxon>Clostridia</taxon>
        <taxon>Peptostreptococcales</taxon>
        <taxon>Filifactoraceae</taxon>
        <taxon>Criibacterium</taxon>
    </lineage>
</organism>
<accession>A0A371IMM1</accession>
<comment type="caution">
    <text evidence="5">The sequence shown here is derived from an EMBL/GenBank/DDBJ whole genome shotgun (WGS) entry which is preliminary data.</text>
</comment>
<evidence type="ECO:0000313" key="6">
    <source>
        <dbReference type="Proteomes" id="UP000093352"/>
    </source>
</evidence>
<dbReference type="EMBL" id="MBEW02000004">
    <property type="protein sequence ID" value="RDY21742.1"/>
    <property type="molecule type" value="Genomic_DNA"/>
</dbReference>
<dbReference type="PANTHER" id="PTHR43825">
    <property type="entry name" value="PYRUVATE DEHYDROGENASE E1 COMPONENT"/>
    <property type="match status" value="1"/>
</dbReference>
<dbReference type="Pfam" id="PF02779">
    <property type="entry name" value="Transket_pyr"/>
    <property type="match status" value="1"/>
</dbReference>
<dbReference type="Proteomes" id="UP000093352">
    <property type="component" value="Unassembled WGS sequence"/>
</dbReference>
<comment type="similarity">
    <text evidence="2">Belongs to the transketolase family.</text>
</comment>
<evidence type="ECO:0000256" key="2">
    <source>
        <dbReference type="ARBA" id="ARBA00007131"/>
    </source>
</evidence>
<dbReference type="Gene3D" id="3.40.50.970">
    <property type="match status" value="1"/>
</dbReference>
<dbReference type="RefSeq" id="WP_068912513.1">
    <property type="nucleotide sequence ID" value="NZ_MBEW02000004.1"/>
</dbReference>
<evidence type="ECO:0000313" key="5">
    <source>
        <dbReference type="EMBL" id="RDY21742.1"/>
    </source>
</evidence>
<evidence type="ECO:0000256" key="3">
    <source>
        <dbReference type="ARBA" id="ARBA00023052"/>
    </source>
</evidence>
<protein>
    <submittedName>
        <fullName evidence="5">Transketolase family protein</fullName>
    </submittedName>
</protein>
<dbReference type="STRING" id="1871336.BBG48_02475"/>
<dbReference type="InterPro" id="IPR051157">
    <property type="entry name" value="PDH/Transketolase"/>
</dbReference>
<dbReference type="InterPro" id="IPR033248">
    <property type="entry name" value="Transketolase_C"/>
</dbReference>
<keyword evidence="6" id="KW-1185">Reference proteome</keyword>
<dbReference type="AlphaFoldDB" id="A0A371IMM1"/>
<dbReference type="InterPro" id="IPR029061">
    <property type="entry name" value="THDP-binding"/>
</dbReference>
<reference evidence="5 6" key="1">
    <citation type="journal article" date="2016" name="Genome Announc.">
        <title>Draft Genome Sequence of Criibacterium bergeronii gen. nov., sp. nov., Strain CCRI-22567T, Isolated from a Vaginal Sample from a Woman with Bacterial Vaginosis.</title>
        <authorList>
            <person name="Maheux A.F."/>
            <person name="Berube E."/>
            <person name="Boudreau D.K."/>
            <person name="Raymond F."/>
            <person name="Corbeil J."/>
            <person name="Roy P.H."/>
            <person name="Boissinot M."/>
            <person name="Omar R.F."/>
        </authorList>
    </citation>
    <scope>NUCLEOTIDE SEQUENCE [LARGE SCALE GENOMIC DNA]</scope>
    <source>
        <strain evidence="5 6">CCRI-22567</strain>
    </source>
</reference>
<dbReference type="CDD" id="cd07033">
    <property type="entry name" value="TPP_PYR_DXS_TK_like"/>
    <property type="match status" value="1"/>
</dbReference>
<gene>
    <name evidence="5" type="ORF">BBG48_002640</name>
</gene>
<comment type="cofactor">
    <cofactor evidence="1">
        <name>thiamine diphosphate</name>
        <dbReference type="ChEBI" id="CHEBI:58937"/>
    </cofactor>
</comment>
<name>A0A371IMM1_9FIRM</name>
<dbReference type="SUPFAM" id="SSF52922">
    <property type="entry name" value="TK C-terminal domain-like"/>
    <property type="match status" value="1"/>
</dbReference>
<proteinExistence type="inferred from homology"/>
<dbReference type="PANTHER" id="PTHR43825:SF1">
    <property type="entry name" value="TRANSKETOLASE-LIKE PYRIMIDINE-BINDING DOMAIN-CONTAINING PROTEIN"/>
    <property type="match status" value="1"/>
</dbReference>
<evidence type="ECO:0000256" key="1">
    <source>
        <dbReference type="ARBA" id="ARBA00001964"/>
    </source>
</evidence>
<keyword evidence="3" id="KW-0786">Thiamine pyrophosphate</keyword>
<dbReference type="InterPro" id="IPR005475">
    <property type="entry name" value="Transketolase-like_Pyr-bd"/>
</dbReference>
<feature type="domain" description="Transketolase-like pyrimidine-binding" evidence="4">
    <location>
        <begin position="7"/>
        <end position="172"/>
    </location>
</feature>
<dbReference type="SUPFAM" id="SSF52518">
    <property type="entry name" value="Thiamin diphosphate-binding fold (THDP-binding)"/>
    <property type="match status" value="1"/>
</dbReference>